<evidence type="ECO:0000313" key="2">
    <source>
        <dbReference type="Proteomes" id="UP001066276"/>
    </source>
</evidence>
<dbReference type="AlphaFoldDB" id="A0AAV7MT33"/>
<sequence length="177" mass="18984">MECFPISCRVHAASSAPAWGVSCPVPGAALVPRPGPHSLTTVSLFGAQGDCSLSRCPLLCEGQSAPPLAGVQRGPPVIPLRRSGRPLQTAVLLRCLRRRHSTRAPGFRVELWPAPRPLPRRTETPHGTQIRLCRFPPGQTVSVCVVFLAGPRGELCLRISYQALTEPLDYTPAILAG</sequence>
<keyword evidence="2" id="KW-1185">Reference proteome</keyword>
<dbReference type="Proteomes" id="UP001066276">
    <property type="component" value="Chromosome 9"/>
</dbReference>
<proteinExistence type="predicted"/>
<gene>
    <name evidence="1" type="ORF">NDU88_003657</name>
</gene>
<reference evidence="1" key="1">
    <citation type="journal article" date="2022" name="bioRxiv">
        <title>Sequencing and chromosome-scale assembly of the giantPleurodeles waltlgenome.</title>
        <authorList>
            <person name="Brown T."/>
            <person name="Elewa A."/>
            <person name="Iarovenko S."/>
            <person name="Subramanian E."/>
            <person name="Araus A.J."/>
            <person name="Petzold A."/>
            <person name="Susuki M."/>
            <person name="Suzuki K.-i.T."/>
            <person name="Hayashi T."/>
            <person name="Toyoda A."/>
            <person name="Oliveira C."/>
            <person name="Osipova E."/>
            <person name="Leigh N.D."/>
            <person name="Simon A."/>
            <person name="Yun M.H."/>
        </authorList>
    </citation>
    <scope>NUCLEOTIDE SEQUENCE</scope>
    <source>
        <strain evidence="1">20211129_DDA</strain>
        <tissue evidence="1">Liver</tissue>
    </source>
</reference>
<protein>
    <submittedName>
        <fullName evidence="1">Uncharacterized protein</fullName>
    </submittedName>
</protein>
<comment type="caution">
    <text evidence="1">The sequence shown here is derived from an EMBL/GenBank/DDBJ whole genome shotgun (WGS) entry which is preliminary data.</text>
</comment>
<accession>A0AAV7MT33</accession>
<organism evidence="1 2">
    <name type="scientific">Pleurodeles waltl</name>
    <name type="common">Iberian ribbed newt</name>
    <dbReference type="NCBI Taxonomy" id="8319"/>
    <lineage>
        <taxon>Eukaryota</taxon>
        <taxon>Metazoa</taxon>
        <taxon>Chordata</taxon>
        <taxon>Craniata</taxon>
        <taxon>Vertebrata</taxon>
        <taxon>Euteleostomi</taxon>
        <taxon>Amphibia</taxon>
        <taxon>Batrachia</taxon>
        <taxon>Caudata</taxon>
        <taxon>Salamandroidea</taxon>
        <taxon>Salamandridae</taxon>
        <taxon>Pleurodelinae</taxon>
        <taxon>Pleurodeles</taxon>
    </lineage>
</organism>
<dbReference type="EMBL" id="JANPWB010000013">
    <property type="protein sequence ID" value="KAJ1106254.1"/>
    <property type="molecule type" value="Genomic_DNA"/>
</dbReference>
<evidence type="ECO:0000313" key="1">
    <source>
        <dbReference type="EMBL" id="KAJ1106254.1"/>
    </source>
</evidence>
<name>A0AAV7MT33_PLEWA</name>